<dbReference type="Gene3D" id="1.25.40.10">
    <property type="entry name" value="Tetratricopeptide repeat domain"/>
    <property type="match status" value="1"/>
</dbReference>
<accession>A0A6P2D152</accession>
<organism evidence="1 2">
    <name type="scientific">Gemmata massiliana</name>
    <dbReference type="NCBI Taxonomy" id="1210884"/>
    <lineage>
        <taxon>Bacteria</taxon>
        <taxon>Pseudomonadati</taxon>
        <taxon>Planctomycetota</taxon>
        <taxon>Planctomycetia</taxon>
        <taxon>Gemmatales</taxon>
        <taxon>Gemmataceae</taxon>
        <taxon>Gemmata</taxon>
    </lineage>
</organism>
<gene>
    <name evidence="1" type="ORF">SOIL9_39000</name>
</gene>
<dbReference type="GO" id="GO:0032259">
    <property type="term" value="P:methylation"/>
    <property type="evidence" value="ECO:0007669"/>
    <property type="project" value="UniProtKB-KW"/>
</dbReference>
<reference evidence="1 2" key="1">
    <citation type="submission" date="2019-05" db="EMBL/GenBank/DDBJ databases">
        <authorList>
            <consortium name="Science for Life Laboratories"/>
        </authorList>
    </citation>
    <scope>NUCLEOTIDE SEQUENCE [LARGE SCALE GENOMIC DNA]</scope>
    <source>
        <strain evidence="1">Soil9</strain>
    </source>
</reference>
<evidence type="ECO:0000313" key="2">
    <source>
        <dbReference type="Proteomes" id="UP000464178"/>
    </source>
</evidence>
<dbReference type="AlphaFoldDB" id="A0A6P2D152"/>
<dbReference type="SUPFAM" id="SSF48452">
    <property type="entry name" value="TPR-like"/>
    <property type="match status" value="1"/>
</dbReference>
<dbReference type="EMBL" id="LR593886">
    <property type="protein sequence ID" value="VTR93814.1"/>
    <property type="molecule type" value="Genomic_DNA"/>
</dbReference>
<name>A0A6P2D152_9BACT</name>
<evidence type="ECO:0000313" key="1">
    <source>
        <dbReference type="EMBL" id="VTR93814.1"/>
    </source>
</evidence>
<keyword evidence="1" id="KW-0489">Methyltransferase</keyword>
<proteinExistence type="predicted"/>
<dbReference type="Proteomes" id="UP000464178">
    <property type="component" value="Chromosome"/>
</dbReference>
<dbReference type="InterPro" id="IPR011990">
    <property type="entry name" value="TPR-like_helical_dom_sf"/>
</dbReference>
<dbReference type="KEGG" id="gms:SOIL9_39000"/>
<sequence length="268" mass="29488">MSRTLTLIRTGWDSIRSIAASGRKADALAQLELLLVRTDVPTDIAAEGHQLAGTIALDLGRFTTARRHLKAASGFDVTDANTRYLTGRAWEEDPEGCDRKAAIAFRKATLLDGTNPLYRAAFGRAAARCGQVRRGVCEMTAAAEQAVDDVAVVRIAVNGLLELGKLGKARSVLAKAMFLRPGHSELSTAWERTKFEAARRNQRRVLKTRENTRYAQDAQFAREGDRVLLPFIRIADGTSTASGPSVRVDTVSFPRPHFDRLRISKLDR</sequence>
<dbReference type="RefSeq" id="WP_162668478.1">
    <property type="nucleotide sequence ID" value="NZ_LR593886.1"/>
</dbReference>
<keyword evidence="2" id="KW-1185">Reference proteome</keyword>
<protein>
    <submittedName>
        <fullName evidence="1">Protein methyltransferase</fullName>
    </submittedName>
</protein>
<keyword evidence="1" id="KW-0808">Transferase</keyword>
<dbReference type="GO" id="GO:0008168">
    <property type="term" value="F:methyltransferase activity"/>
    <property type="evidence" value="ECO:0007669"/>
    <property type="project" value="UniProtKB-KW"/>
</dbReference>